<feature type="compositionally biased region" description="Gly residues" evidence="2">
    <location>
        <begin position="599"/>
        <end position="624"/>
    </location>
</feature>
<evidence type="ECO:0000313" key="4">
    <source>
        <dbReference type="EMBL" id="KAK7098776.1"/>
    </source>
</evidence>
<feature type="compositionally biased region" description="Polar residues" evidence="2">
    <location>
        <begin position="511"/>
        <end position="534"/>
    </location>
</feature>
<gene>
    <name evidence="4" type="ORF">V1264_003012</name>
</gene>
<evidence type="ECO:0000256" key="1">
    <source>
        <dbReference type="ARBA" id="ARBA00007950"/>
    </source>
</evidence>
<evidence type="ECO:0000259" key="3">
    <source>
        <dbReference type="Pfam" id="PF18293"/>
    </source>
</evidence>
<feature type="compositionally biased region" description="Low complexity" evidence="2">
    <location>
        <begin position="302"/>
        <end position="317"/>
    </location>
</feature>
<dbReference type="AlphaFoldDB" id="A0AAN9G829"/>
<feature type="region of interest" description="Disordered" evidence="2">
    <location>
        <begin position="219"/>
        <end position="243"/>
    </location>
</feature>
<dbReference type="Pfam" id="PF18293">
    <property type="entry name" value="Caprin-1_dimer"/>
    <property type="match status" value="1"/>
</dbReference>
<dbReference type="EMBL" id="JBAMIC010000012">
    <property type="protein sequence ID" value="KAK7098776.1"/>
    <property type="molecule type" value="Genomic_DNA"/>
</dbReference>
<feature type="compositionally biased region" description="Polar residues" evidence="2">
    <location>
        <begin position="423"/>
        <end position="433"/>
    </location>
</feature>
<dbReference type="PANTHER" id="PTHR22922:SF19">
    <property type="entry name" value="CAPRIN HOMOLOG"/>
    <property type="match status" value="1"/>
</dbReference>
<protein>
    <recommendedName>
        <fullName evidence="3">Caprin-1 dimerization domain-containing protein</fullName>
    </recommendedName>
</protein>
<comment type="caution">
    <text evidence="4">The sequence shown here is derived from an EMBL/GenBank/DDBJ whole genome shotgun (WGS) entry which is preliminary data.</text>
</comment>
<feature type="region of interest" description="Disordered" evidence="2">
    <location>
        <begin position="423"/>
        <end position="735"/>
    </location>
</feature>
<dbReference type="Proteomes" id="UP001374579">
    <property type="component" value="Unassembled WGS sequence"/>
</dbReference>
<feature type="domain" description="Caprin-1 dimerization" evidence="3">
    <location>
        <begin position="99"/>
        <end position="214"/>
    </location>
</feature>
<organism evidence="4 5">
    <name type="scientific">Littorina saxatilis</name>
    <dbReference type="NCBI Taxonomy" id="31220"/>
    <lineage>
        <taxon>Eukaryota</taxon>
        <taxon>Metazoa</taxon>
        <taxon>Spiralia</taxon>
        <taxon>Lophotrochozoa</taxon>
        <taxon>Mollusca</taxon>
        <taxon>Gastropoda</taxon>
        <taxon>Caenogastropoda</taxon>
        <taxon>Littorinimorpha</taxon>
        <taxon>Littorinoidea</taxon>
        <taxon>Littorinidae</taxon>
        <taxon>Littorina</taxon>
    </lineage>
</organism>
<dbReference type="InterPro" id="IPR041637">
    <property type="entry name" value="Caprin-1_dimer"/>
</dbReference>
<dbReference type="GO" id="GO:0005737">
    <property type="term" value="C:cytoplasm"/>
    <property type="evidence" value="ECO:0007669"/>
    <property type="project" value="TreeGrafter"/>
</dbReference>
<feature type="compositionally biased region" description="Polar residues" evidence="2">
    <location>
        <begin position="627"/>
        <end position="638"/>
    </location>
</feature>
<sequence length="735" mass="78783">MMPAASNKIETKPSAEALDPTKQFLSLLDKKVRNIEKRKSKLDAVRAKQDAGEILEREQKEAITHYEEVIANLEFARELQKNFNQVAADIEKQQKKQAKREKMEKATCEVKRIMEVLQVQTTLDSMGGDAVRQHFKTGKFGAVVLTEDNLTALDDLYQLICPTREGEENFGNKLNVASEHVISLLEFRDRAVAGSTYKELMELIDLINGCGYFERAREAEETSAEPTAAEEVAEQKVEEETPTPVVQAPAETFPEVAESDLQNNATVQQSASDLEEPNLSHQQVLPTVVQQSEVAHTSYYNQPTTTTPTPTAFQPSQTQPPPQNASAKTRPLPEIISSVRGTFSFLQDSEIELDSPHMDPAVVAAQPMMRPSSASSQLPVGFPAPPVVDQSLDTEAQDPLSLSQQSLTQSNLDYSGASQSFAQAGLSHSQNMPSAPGADNLFQSGVEETTKPTVPQQQQPQHSAPHVMLGQGRSAGEPANPPFDLPPSIPMPPTQAQQDAAQLAGEKKFTLNASATEFQSRTMYPSMPPSMQNMASQPPPSQTQAPPPSQAPHQPTTQPDTRTHPPSAGNPDFPPAQNFAQAAGDFSQVAGNFQSGNFQRGGRGGNTGTSGYRGGQRGGRGGTTAGNMQNGFNPRPQNGTSRPGTRGGTPFQGYPPRTDYRPDGYQGYNANGFGNPAAFQKRGGAGGPGGPSFPRGGAGGNRGATGMRPGGPPRTAPPRGAGVVRGGMTNRPTNQ</sequence>
<name>A0AAN9G829_9CAEN</name>
<reference evidence="4 5" key="1">
    <citation type="submission" date="2024-02" db="EMBL/GenBank/DDBJ databases">
        <title>Chromosome-scale genome assembly of the rough periwinkle Littorina saxatilis.</title>
        <authorList>
            <person name="De Jode A."/>
            <person name="Faria R."/>
            <person name="Formenti G."/>
            <person name="Sims Y."/>
            <person name="Smith T.P."/>
            <person name="Tracey A."/>
            <person name="Wood J.M.D."/>
            <person name="Zagrodzka Z.B."/>
            <person name="Johannesson K."/>
            <person name="Butlin R.K."/>
            <person name="Leder E.H."/>
        </authorList>
    </citation>
    <scope>NUCLEOTIDE SEQUENCE [LARGE SCALE GENOMIC DNA]</scope>
    <source>
        <strain evidence="4">Snail1</strain>
        <tissue evidence="4">Muscle</tissue>
    </source>
</reference>
<proteinExistence type="inferred from homology"/>
<feature type="compositionally biased region" description="Pro residues" evidence="2">
    <location>
        <begin position="537"/>
        <end position="550"/>
    </location>
</feature>
<evidence type="ECO:0000313" key="5">
    <source>
        <dbReference type="Proteomes" id="UP001374579"/>
    </source>
</evidence>
<dbReference type="InterPro" id="IPR028816">
    <property type="entry name" value="Caprin"/>
</dbReference>
<comment type="similarity">
    <text evidence="1">Belongs to the caprin family.</text>
</comment>
<keyword evidence="5" id="KW-1185">Reference proteome</keyword>
<feature type="compositionally biased region" description="Polar residues" evidence="2">
    <location>
        <begin position="441"/>
        <end position="454"/>
    </location>
</feature>
<feature type="compositionally biased region" description="Gly residues" evidence="2">
    <location>
        <begin position="683"/>
        <end position="703"/>
    </location>
</feature>
<dbReference type="PANTHER" id="PTHR22922">
    <property type="entry name" value="GPI-ANCHORED PROTEIN P137"/>
    <property type="match status" value="1"/>
</dbReference>
<accession>A0AAN9G829</accession>
<dbReference type="GO" id="GO:0003723">
    <property type="term" value="F:RNA binding"/>
    <property type="evidence" value="ECO:0007669"/>
    <property type="project" value="TreeGrafter"/>
</dbReference>
<evidence type="ECO:0000256" key="2">
    <source>
        <dbReference type="SAM" id="MobiDB-lite"/>
    </source>
</evidence>
<feature type="region of interest" description="Disordered" evidence="2">
    <location>
        <begin position="300"/>
        <end position="330"/>
    </location>
</feature>
<feature type="region of interest" description="Disordered" evidence="2">
    <location>
        <begin position="368"/>
        <end position="390"/>
    </location>
</feature>
<feature type="compositionally biased region" description="Pro residues" evidence="2">
    <location>
        <begin position="479"/>
        <end position="493"/>
    </location>
</feature>